<reference evidence="1" key="1">
    <citation type="submission" date="2020-03" db="EMBL/GenBank/DDBJ databases">
        <title>The deep terrestrial virosphere.</title>
        <authorList>
            <person name="Holmfeldt K."/>
            <person name="Nilsson E."/>
            <person name="Simone D."/>
            <person name="Lopez-Fernandez M."/>
            <person name="Wu X."/>
            <person name="de Brujin I."/>
            <person name="Lundin D."/>
            <person name="Andersson A."/>
            <person name="Bertilsson S."/>
            <person name="Dopson M."/>
        </authorList>
    </citation>
    <scope>NUCLEOTIDE SEQUENCE</scope>
    <source>
        <strain evidence="1">MM171A01607</strain>
        <strain evidence="2">MM171B01399</strain>
    </source>
</reference>
<name>A0A6M3LVD8_9ZZZZ</name>
<dbReference type="AlphaFoldDB" id="A0A6M3LVD8"/>
<dbReference type="EMBL" id="MT143606">
    <property type="protein sequence ID" value="QJA98763.1"/>
    <property type="molecule type" value="Genomic_DNA"/>
</dbReference>
<organism evidence="1">
    <name type="scientific">viral metagenome</name>
    <dbReference type="NCBI Taxonomy" id="1070528"/>
    <lineage>
        <taxon>unclassified sequences</taxon>
        <taxon>metagenomes</taxon>
        <taxon>organismal metagenomes</taxon>
    </lineage>
</organism>
<proteinExistence type="predicted"/>
<dbReference type="EMBL" id="MT143769">
    <property type="protein sequence ID" value="QJB02242.1"/>
    <property type="molecule type" value="Genomic_DNA"/>
</dbReference>
<evidence type="ECO:0000313" key="1">
    <source>
        <dbReference type="EMBL" id="QJA98763.1"/>
    </source>
</evidence>
<evidence type="ECO:0000313" key="2">
    <source>
        <dbReference type="EMBL" id="QJB02242.1"/>
    </source>
</evidence>
<gene>
    <name evidence="1" type="ORF">MM171A01607_0010</name>
    <name evidence="2" type="ORF">MM171B01399_0003</name>
</gene>
<protein>
    <submittedName>
        <fullName evidence="1">Uncharacterized protein</fullName>
    </submittedName>
</protein>
<sequence>MERELFIRGVPGDKPINEATLPAVRTVLENATDDAIRVLRDIASARGDMDRRAGRRLFKARYEQPARRRVATAIGRVERQMRAGDITAQPVTQFLADAIKEALNGPN</sequence>
<accession>A0A6M3LVD8</accession>